<feature type="compositionally biased region" description="Basic and acidic residues" evidence="1">
    <location>
        <begin position="11"/>
        <end position="26"/>
    </location>
</feature>
<organism evidence="2 3">
    <name type="scientific">Fusarium vanettenii (strain ATCC MYA-4622 / CBS 123669 / FGSC 9596 / NRRL 45880 / 77-13-4)</name>
    <name type="common">Fusarium solani subsp. pisi</name>
    <dbReference type="NCBI Taxonomy" id="660122"/>
    <lineage>
        <taxon>Eukaryota</taxon>
        <taxon>Fungi</taxon>
        <taxon>Dikarya</taxon>
        <taxon>Ascomycota</taxon>
        <taxon>Pezizomycotina</taxon>
        <taxon>Sordariomycetes</taxon>
        <taxon>Hypocreomycetidae</taxon>
        <taxon>Hypocreales</taxon>
        <taxon>Nectriaceae</taxon>
        <taxon>Fusarium</taxon>
        <taxon>Fusarium solani species complex</taxon>
        <taxon>Fusarium vanettenii</taxon>
    </lineage>
</organism>
<evidence type="ECO:0000256" key="1">
    <source>
        <dbReference type="SAM" id="MobiDB-lite"/>
    </source>
</evidence>
<evidence type="ECO:0000313" key="2">
    <source>
        <dbReference type="EMBL" id="EEU45348.1"/>
    </source>
</evidence>
<dbReference type="Proteomes" id="UP000005206">
    <property type="component" value="Chromosome 5"/>
</dbReference>
<evidence type="ECO:0000313" key="3">
    <source>
        <dbReference type="Proteomes" id="UP000005206"/>
    </source>
</evidence>
<dbReference type="HOGENOM" id="CLU_052224_1_0_1"/>
<dbReference type="GeneID" id="9666456"/>
<gene>
    <name evidence="2" type="ORF">NECHADRAFT_69778</name>
</gene>
<dbReference type="OMA" id="RECCNSA"/>
<dbReference type="KEGG" id="nhe:NECHADRAFT_69778"/>
<name>C7YT45_FUSV7</name>
<dbReference type="InParanoid" id="C7YT45"/>
<dbReference type="eggNOG" id="ENOG502T61Z">
    <property type="taxonomic scope" value="Eukaryota"/>
</dbReference>
<feature type="region of interest" description="Disordered" evidence="1">
    <location>
        <begin position="1"/>
        <end position="32"/>
    </location>
</feature>
<dbReference type="AlphaFoldDB" id="C7YT45"/>
<sequence length="275" mass="31790">MSSPTPFTSPDLKKGDPPLSWKDFKRPRLRRFSPPSNLQLQEYLGGGEDGFVFKTQADEQTLMAVKIFYHNRQPEPIYGIGRYWAFERECINCALLDMIGASLRRAKTTGNPIHLRPNPTKHKHAIRNLFAFSDEGYAKSPPPEHFVPFEPSVEINHCFGWTELPGRDINAALKRAWVHQDIDDDQTYFAIVYSFVPKAKLEAETIISQLEFFQITGFYNVTFNFTNWLGTGVLVDFCDIVHPFAHELEWSEQWYAKNPIMLHAAVRYQAQEEIF</sequence>
<dbReference type="RefSeq" id="XP_003051061.1">
    <property type="nucleotide sequence ID" value="XM_003051015.1"/>
</dbReference>
<reference evidence="2 3" key="1">
    <citation type="journal article" date="2009" name="PLoS Genet.">
        <title>The genome of Nectria haematococca: contribution of supernumerary chromosomes to gene expansion.</title>
        <authorList>
            <person name="Coleman J.J."/>
            <person name="Rounsley S.D."/>
            <person name="Rodriguez-Carres M."/>
            <person name="Kuo A."/>
            <person name="Wasmann C.C."/>
            <person name="Grimwood J."/>
            <person name="Schmutz J."/>
            <person name="Taga M."/>
            <person name="White G.J."/>
            <person name="Zhou S."/>
            <person name="Schwartz D.C."/>
            <person name="Freitag M."/>
            <person name="Ma L.J."/>
            <person name="Danchin E.G."/>
            <person name="Henrissat B."/>
            <person name="Coutinho P.M."/>
            <person name="Nelson D.R."/>
            <person name="Straney D."/>
            <person name="Napoli C.A."/>
            <person name="Barker B.M."/>
            <person name="Gribskov M."/>
            <person name="Rep M."/>
            <person name="Kroken S."/>
            <person name="Molnar I."/>
            <person name="Rensing C."/>
            <person name="Kennell J.C."/>
            <person name="Zamora J."/>
            <person name="Farman M.L."/>
            <person name="Selker E.U."/>
            <person name="Salamov A."/>
            <person name="Shapiro H."/>
            <person name="Pangilinan J."/>
            <person name="Lindquist E."/>
            <person name="Lamers C."/>
            <person name="Grigoriev I.V."/>
            <person name="Geiser D.M."/>
            <person name="Covert S.F."/>
            <person name="Temporini E."/>
            <person name="Vanetten H.D."/>
        </authorList>
    </citation>
    <scope>NUCLEOTIDE SEQUENCE [LARGE SCALE GENOMIC DNA]</scope>
    <source>
        <strain evidence="3">ATCC MYA-4622 / CBS 123669 / FGSC 9596 / NRRL 45880 / 77-13-4</strain>
    </source>
</reference>
<dbReference type="VEuPathDB" id="FungiDB:NECHADRAFT_69778"/>
<accession>C7YT45</accession>
<protein>
    <submittedName>
        <fullName evidence="2">Uncharacterized protein</fullName>
    </submittedName>
</protein>
<keyword evidence="3" id="KW-1185">Reference proteome</keyword>
<proteinExistence type="predicted"/>
<dbReference type="STRING" id="660122.C7YT45"/>
<dbReference type="OrthoDB" id="4633509at2759"/>
<dbReference type="EMBL" id="GG698899">
    <property type="protein sequence ID" value="EEU45348.1"/>
    <property type="molecule type" value="Genomic_DNA"/>
</dbReference>